<sequence length="304" mass="32011">MDPVRGGAGGRAKQMLAWRCEAAAAGAGCCRGGSTEVAKAGAAEVCDPGAVQELQWREEKPAPGRFEEPIKGPQGPQIRGLFGFGQESSAIFGVFFFVVSGGGRIWLEQLLSWGRARLELVRSSCCASSAEEAGCCEGVGCVMWSWVCRSGGGKRMQGRGALAVRTKKGSAEAAGCGSGSGWSWRSSREVRLRRICWGIRCAMDPVRGGAGGHAKQMLAWRCEAAAAGAGYCRGGSAEVAGAGAAKVCDPGAVQKLYLEKVSILRCAKNSRQRKCTINNAAFTLAPLPGRHLHKKWSMEIGLDI</sequence>
<evidence type="ECO:0000313" key="2">
    <source>
        <dbReference type="Proteomes" id="UP000652761"/>
    </source>
</evidence>
<reference evidence="1" key="1">
    <citation type="submission" date="2017-07" db="EMBL/GenBank/DDBJ databases">
        <title>Taro Niue Genome Assembly and Annotation.</title>
        <authorList>
            <person name="Atibalentja N."/>
            <person name="Keating K."/>
            <person name="Fields C.J."/>
        </authorList>
    </citation>
    <scope>NUCLEOTIDE SEQUENCE</scope>
    <source>
        <strain evidence="1">Niue_2</strain>
        <tissue evidence="1">Leaf</tissue>
    </source>
</reference>
<dbReference type="EMBL" id="NMUH01000045">
    <property type="protein sequence ID" value="MQL69702.1"/>
    <property type="molecule type" value="Genomic_DNA"/>
</dbReference>
<comment type="caution">
    <text evidence="1">The sequence shown here is derived from an EMBL/GenBank/DDBJ whole genome shotgun (WGS) entry which is preliminary data.</text>
</comment>
<protein>
    <submittedName>
        <fullName evidence="1">Uncharacterized protein</fullName>
    </submittedName>
</protein>
<accession>A0A843TBJ6</accession>
<name>A0A843TBJ6_COLES</name>
<dbReference type="Proteomes" id="UP000652761">
    <property type="component" value="Unassembled WGS sequence"/>
</dbReference>
<organism evidence="1 2">
    <name type="scientific">Colocasia esculenta</name>
    <name type="common">Wild taro</name>
    <name type="synonym">Arum esculentum</name>
    <dbReference type="NCBI Taxonomy" id="4460"/>
    <lineage>
        <taxon>Eukaryota</taxon>
        <taxon>Viridiplantae</taxon>
        <taxon>Streptophyta</taxon>
        <taxon>Embryophyta</taxon>
        <taxon>Tracheophyta</taxon>
        <taxon>Spermatophyta</taxon>
        <taxon>Magnoliopsida</taxon>
        <taxon>Liliopsida</taxon>
        <taxon>Araceae</taxon>
        <taxon>Aroideae</taxon>
        <taxon>Colocasieae</taxon>
        <taxon>Colocasia</taxon>
    </lineage>
</organism>
<evidence type="ECO:0000313" key="1">
    <source>
        <dbReference type="EMBL" id="MQL69702.1"/>
    </source>
</evidence>
<dbReference type="AlphaFoldDB" id="A0A843TBJ6"/>
<gene>
    <name evidence="1" type="ORF">Taro_002009</name>
</gene>
<proteinExistence type="predicted"/>
<keyword evidence="2" id="KW-1185">Reference proteome</keyword>